<accession>A0A9E3HBE9</accession>
<dbReference type="EMBL" id="JAHHHW010000109">
    <property type="protein sequence ID" value="MBW4433674.1"/>
    <property type="molecule type" value="Genomic_DNA"/>
</dbReference>
<reference evidence="1" key="1">
    <citation type="submission" date="2021-05" db="EMBL/GenBank/DDBJ databases">
        <authorList>
            <person name="Pietrasiak N."/>
            <person name="Ward R."/>
            <person name="Stajich J.E."/>
            <person name="Kurbessoian T."/>
        </authorList>
    </citation>
    <scope>NUCLEOTIDE SEQUENCE</scope>
    <source>
        <strain evidence="1">HA4357-MV3</strain>
    </source>
</reference>
<name>A0A9E3HBE9_9NOST</name>
<reference evidence="1" key="2">
    <citation type="journal article" date="2022" name="Microbiol. Resour. Announc.">
        <title>Metagenome Sequencing to Explore Phylogenomics of Terrestrial Cyanobacteria.</title>
        <authorList>
            <person name="Ward R.D."/>
            <person name="Stajich J.E."/>
            <person name="Johansen J.R."/>
            <person name="Huntemann M."/>
            <person name="Clum A."/>
            <person name="Foster B."/>
            <person name="Foster B."/>
            <person name="Roux S."/>
            <person name="Palaniappan K."/>
            <person name="Varghese N."/>
            <person name="Mukherjee S."/>
            <person name="Reddy T.B.K."/>
            <person name="Daum C."/>
            <person name="Copeland A."/>
            <person name="Chen I.A."/>
            <person name="Ivanova N.N."/>
            <person name="Kyrpides N.C."/>
            <person name="Shapiro N."/>
            <person name="Eloe-Fadrosh E.A."/>
            <person name="Pietrasiak N."/>
        </authorList>
    </citation>
    <scope>NUCLEOTIDE SEQUENCE</scope>
    <source>
        <strain evidence="1">HA4357-MV3</strain>
    </source>
</reference>
<dbReference type="Pfam" id="PF11199">
    <property type="entry name" value="DUF2891"/>
    <property type="match status" value="1"/>
</dbReference>
<evidence type="ECO:0000313" key="2">
    <source>
        <dbReference type="Proteomes" id="UP000813215"/>
    </source>
</evidence>
<dbReference type="Proteomes" id="UP000813215">
    <property type="component" value="Unassembled WGS sequence"/>
</dbReference>
<comment type="caution">
    <text evidence="1">The sequence shown here is derived from an EMBL/GenBank/DDBJ whole genome shotgun (WGS) entry which is preliminary data.</text>
</comment>
<organism evidence="1 2">
    <name type="scientific">Pelatocladus maniniholoensis HA4357-MV3</name>
    <dbReference type="NCBI Taxonomy" id="1117104"/>
    <lineage>
        <taxon>Bacteria</taxon>
        <taxon>Bacillati</taxon>
        <taxon>Cyanobacteriota</taxon>
        <taxon>Cyanophyceae</taxon>
        <taxon>Nostocales</taxon>
        <taxon>Nostocaceae</taxon>
        <taxon>Pelatocladus</taxon>
    </lineage>
</organism>
<evidence type="ECO:0000313" key="1">
    <source>
        <dbReference type="EMBL" id="MBW4433674.1"/>
    </source>
</evidence>
<proteinExistence type="predicted"/>
<dbReference type="AlphaFoldDB" id="A0A9E3HBE9"/>
<dbReference type="InterPro" id="IPR021365">
    <property type="entry name" value="DUF2891"/>
</dbReference>
<gene>
    <name evidence="1" type="ORF">KME28_18630</name>
</gene>
<protein>
    <submittedName>
        <fullName evidence="1">DUF2891 domain-containing protein</fullName>
    </submittedName>
</protein>
<sequence>MEIDVAIAAKFVQLVLDCIKQEYPHNAIYWFNNDEDIKPPRKLTPAFYGCLDWHSAVHGHWLLARLARYFPEATFQTIVREALTQSFTPEKIQGEIAHLHKHPYFECPYGFAWLLQLAAELREWNDSQAKEWLTVLEPLETLVASNFQRWLQSLELPNRTGTHSQTAFALGLVIDWARITKNENFVDLIENKIQKFYLSDRSYPLHLEPLGYDFISPCLAEADLVRRILSPMNFANWLTDFLPQLPIDESVQWLQPAKVTNPQDYLQSHFHGLNLSRAWMLEGIIFGLPNNDPRIGTLRTAAVVHRQSSIIDAVSKYYSSSHWLGTFVVYLVTDRGFWSLD</sequence>